<protein>
    <submittedName>
        <fullName evidence="3">CHAT domain-containing protein</fullName>
    </submittedName>
</protein>
<dbReference type="PANTHER" id="PTHR10098">
    <property type="entry name" value="RAPSYN-RELATED"/>
    <property type="match status" value="1"/>
</dbReference>
<organism evidence="3 4">
    <name type="scientific">Eiseniibacteriota bacterium</name>
    <dbReference type="NCBI Taxonomy" id="2212470"/>
    <lineage>
        <taxon>Bacteria</taxon>
        <taxon>Candidatus Eiseniibacteriota</taxon>
    </lineage>
</organism>
<dbReference type="Proteomes" id="UP000697710">
    <property type="component" value="Unassembled WGS sequence"/>
</dbReference>
<name>A0A956RR47_UNCEI</name>
<reference evidence="3" key="1">
    <citation type="submission" date="2020-04" db="EMBL/GenBank/DDBJ databases">
        <authorList>
            <person name="Zhang T."/>
        </authorList>
    </citation>
    <scope>NUCLEOTIDE SEQUENCE</scope>
    <source>
        <strain evidence="3">HKST-UBA01</strain>
    </source>
</reference>
<dbReference type="PANTHER" id="PTHR10098:SF108">
    <property type="entry name" value="TETRATRICOPEPTIDE REPEAT PROTEIN 28"/>
    <property type="match status" value="1"/>
</dbReference>
<feature type="non-terminal residue" evidence="3">
    <location>
        <position position="1"/>
    </location>
</feature>
<feature type="region of interest" description="Disordered" evidence="1">
    <location>
        <begin position="167"/>
        <end position="190"/>
    </location>
</feature>
<evidence type="ECO:0000256" key="1">
    <source>
        <dbReference type="SAM" id="MobiDB-lite"/>
    </source>
</evidence>
<gene>
    <name evidence="3" type="ORF">KC729_20050</name>
</gene>
<reference evidence="3" key="2">
    <citation type="journal article" date="2021" name="Microbiome">
        <title>Successional dynamics and alternative stable states in a saline activated sludge microbial community over 9 years.</title>
        <authorList>
            <person name="Wang Y."/>
            <person name="Ye J."/>
            <person name="Ju F."/>
            <person name="Liu L."/>
            <person name="Boyd J.A."/>
            <person name="Deng Y."/>
            <person name="Parks D.H."/>
            <person name="Jiang X."/>
            <person name="Yin X."/>
            <person name="Woodcroft B.J."/>
            <person name="Tyson G.W."/>
            <person name="Hugenholtz P."/>
            <person name="Polz M.F."/>
            <person name="Zhang T."/>
        </authorList>
    </citation>
    <scope>NUCLEOTIDE SEQUENCE</scope>
    <source>
        <strain evidence="3">HKST-UBA01</strain>
    </source>
</reference>
<evidence type="ECO:0000313" key="3">
    <source>
        <dbReference type="EMBL" id="MCA9729988.1"/>
    </source>
</evidence>
<dbReference type="Pfam" id="PF12770">
    <property type="entry name" value="CHAT"/>
    <property type="match status" value="1"/>
</dbReference>
<evidence type="ECO:0000313" key="4">
    <source>
        <dbReference type="Proteomes" id="UP000697710"/>
    </source>
</evidence>
<comment type="caution">
    <text evidence="3">The sequence shown here is derived from an EMBL/GenBank/DDBJ whole genome shotgun (WGS) entry which is preliminary data.</text>
</comment>
<accession>A0A956RR47</accession>
<dbReference type="EMBL" id="JAGQHR010000930">
    <property type="protein sequence ID" value="MCA9729988.1"/>
    <property type="molecule type" value="Genomic_DNA"/>
</dbReference>
<sequence>VWFRLEISRAAQWFTNATTLTGRMASEQSLSEIARERRLSTFSVLHFATHAVVDPISPQRSALVLSQADLPDPREAALSGEELVDGLVTAREIMQTWKLSADLVVLSACETALGRNVSGEGYIGFCHAFFQAGARSVIASLWKVDDEATAILMGAFYRHWLGNGERADGDPPSLREGGAKPAEGAREHPSVAASEALRRARLELRDYRAPNGTRPFAHPCYWAGFVIFGDAES</sequence>
<dbReference type="AlphaFoldDB" id="A0A956RR47"/>
<dbReference type="InterPro" id="IPR024983">
    <property type="entry name" value="CHAT_dom"/>
</dbReference>
<evidence type="ECO:0000259" key="2">
    <source>
        <dbReference type="Pfam" id="PF12770"/>
    </source>
</evidence>
<proteinExistence type="predicted"/>
<feature type="domain" description="CHAT" evidence="2">
    <location>
        <begin position="6"/>
        <end position="167"/>
    </location>
</feature>